<dbReference type="InterPro" id="IPR003594">
    <property type="entry name" value="HATPase_dom"/>
</dbReference>
<feature type="transmembrane region" description="Helical" evidence="10">
    <location>
        <begin position="178"/>
        <end position="199"/>
    </location>
</feature>
<dbReference type="SUPFAM" id="SSF47384">
    <property type="entry name" value="Homodimeric domain of signal transducing histidine kinase"/>
    <property type="match status" value="1"/>
</dbReference>
<gene>
    <name evidence="12" type="ORF">MIZ03_4616</name>
</gene>
<keyword evidence="13" id="KW-1185">Reference proteome</keyword>
<dbReference type="PRINTS" id="PR00344">
    <property type="entry name" value="BCTRLSENSOR"/>
</dbReference>
<dbReference type="Pfam" id="PF02518">
    <property type="entry name" value="HATPase_c"/>
    <property type="match status" value="1"/>
</dbReference>
<proteinExistence type="predicted"/>
<dbReference type="Pfam" id="PF08521">
    <property type="entry name" value="2CSK_N"/>
    <property type="match status" value="1"/>
</dbReference>
<dbReference type="EMBL" id="AP024238">
    <property type="protein sequence ID" value="BCO29692.1"/>
    <property type="molecule type" value="Genomic_DNA"/>
</dbReference>
<comment type="catalytic activity">
    <reaction evidence="1">
        <text>ATP + protein L-histidine = ADP + protein N-phospho-L-histidine.</text>
        <dbReference type="EC" id="2.7.13.3"/>
    </reaction>
</comment>
<keyword evidence="8 10" id="KW-1133">Transmembrane helix</keyword>
<dbReference type="InterPro" id="IPR013727">
    <property type="entry name" value="2CSK_N"/>
</dbReference>
<dbReference type="InterPro" id="IPR050428">
    <property type="entry name" value="TCS_sensor_his_kinase"/>
</dbReference>
<evidence type="ECO:0000256" key="4">
    <source>
        <dbReference type="ARBA" id="ARBA00022553"/>
    </source>
</evidence>
<dbReference type="Gene3D" id="3.30.565.10">
    <property type="entry name" value="Histidine kinase-like ATPase, C-terminal domain"/>
    <property type="match status" value="1"/>
</dbReference>
<evidence type="ECO:0000256" key="2">
    <source>
        <dbReference type="ARBA" id="ARBA00004370"/>
    </source>
</evidence>
<dbReference type="PANTHER" id="PTHR45436">
    <property type="entry name" value="SENSOR HISTIDINE KINASE YKOH"/>
    <property type="match status" value="1"/>
</dbReference>
<evidence type="ECO:0000256" key="1">
    <source>
        <dbReference type="ARBA" id="ARBA00000085"/>
    </source>
</evidence>
<dbReference type="PANTHER" id="PTHR45436:SF1">
    <property type="entry name" value="SENSOR PROTEIN QSEC"/>
    <property type="match status" value="1"/>
</dbReference>
<dbReference type="InterPro" id="IPR036890">
    <property type="entry name" value="HATPase_C_sf"/>
</dbReference>
<evidence type="ECO:0000256" key="9">
    <source>
        <dbReference type="ARBA" id="ARBA00023136"/>
    </source>
</evidence>
<sequence>MLNALHRLSLRRILLLALLPGVVLVMGLEIVVSWRTALGAANAAYDRSLLGAIKAMDSNISTASGGLSVELPYRLLEFFELTANGRVFYRVASGDGLVEIGNSDLPASPQPLVNGQPQFSDAVYYGEPIRLGSYARALSQPLSGGSNSSQVVIQIGETLESRQDFTRRLVMEALARDFLLLVAGLVLLIMAVHWSLLPLQRLRQEVLQRDPQDLTPLNARNITQDVQPLVEAINHHVMRYREAMEARRMFIDDASHQLRTPLTTLATQVGFALREPDEVRMKQALGAIKTQVEETIRQTNQMLSLARADTLDWRMEPCDLLVLAQDITRAAWPAAREKQIDLGFEPLGAGLVGAHPGLLKEALSNLLHNAIHHTPMGAKVTVQAGLEPLAGDTSGRQQAILRVIDNGHGMSTAELAHAGERFFRGGSSHASGSGLGLAIAKAIAQRHGGVLYLHPTSAESGSPGLTATLCWPR</sequence>
<dbReference type="CDD" id="cd00082">
    <property type="entry name" value="HisKA"/>
    <property type="match status" value="1"/>
</dbReference>
<dbReference type="EC" id="2.7.13.3" evidence="3"/>
<keyword evidence="7" id="KW-0418">Kinase</keyword>
<evidence type="ECO:0000256" key="6">
    <source>
        <dbReference type="ARBA" id="ARBA00022692"/>
    </source>
</evidence>
<dbReference type="InterPro" id="IPR004358">
    <property type="entry name" value="Sig_transdc_His_kin-like_C"/>
</dbReference>
<keyword evidence="5" id="KW-0808">Transferase</keyword>
<dbReference type="Proteomes" id="UP000824366">
    <property type="component" value="Chromosome"/>
</dbReference>
<feature type="domain" description="Histidine kinase" evidence="11">
    <location>
        <begin position="253"/>
        <end position="473"/>
    </location>
</feature>
<reference evidence="12 13" key="1">
    <citation type="journal article" date="2021" name="Microbiol. Spectr.">
        <title>A Single Bacterium Capable of Oxidation and Reduction of Iron at Circumneutral pH.</title>
        <authorList>
            <person name="Kato S."/>
            <person name="Ohkuma M."/>
        </authorList>
    </citation>
    <scope>NUCLEOTIDE SEQUENCE [LARGE SCALE GENOMIC DNA]</scope>
    <source>
        <strain evidence="12 13">MIZ03</strain>
    </source>
</reference>
<name>A0ABM7MTI4_9BURK</name>
<organism evidence="12 13">
    <name type="scientific">Rhodoferax lithotrophicus</name>
    <dbReference type="NCBI Taxonomy" id="2798804"/>
    <lineage>
        <taxon>Bacteria</taxon>
        <taxon>Pseudomonadati</taxon>
        <taxon>Pseudomonadota</taxon>
        <taxon>Betaproteobacteria</taxon>
        <taxon>Burkholderiales</taxon>
        <taxon>Comamonadaceae</taxon>
        <taxon>Rhodoferax</taxon>
    </lineage>
</organism>
<dbReference type="InterPro" id="IPR005467">
    <property type="entry name" value="His_kinase_dom"/>
</dbReference>
<evidence type="ECO:0000259" key="11">
    <source>
        <dbReference type="PROSITE" id="PS50109"/>
    </source>
</evidence>
<evidence type="ECO:0000256" key="10">
    <source>
        <dbReference type="SAM" id="Phobius"/>
    </source>
</evidence>
<dbReference type="InterPro" id="IPR036097">
    <property type="entry name" value="HisK_dim/P_sf"/>
</dbReference>
<keyword evidence="4" id="KW-0597">Phosphoprotein</keyword>
<dbReference type="SMART" id="SM00388">
    <property type="entry name" value="HisKA"/>
    <property type="match status" value="1"/>
</dbReference>
<dbReference type="RefSeq" id="WP_223905940.1">
    <property type="nucleotide sequence ID" value="NZ_AP024238.1"/>
</dbReference>
<dbReference type="CDD" id="cd00075">
    <property type="entry name" value="HATPase"/>
    <property type="match status" value="1"/>
</dbReference>
<dbReference type="PROSITE" id="PS50109">
    <property type="entry name" value="HIS_KIN"/>
    <property type="match status" value="1"/>
</dbReference>
<evidence type="ECO:0000256" key="7">
    <source>
        <dbReference type="ARBA" id="ARBA00022777"/>
    </source>
</evidence>
<keyword evidence="9 10" id="KW-0472">Membrane</keyword>
<keyword evidence="6 10" id="KW-0812">Transmembrane</keyword>
<evidence type="ECO:0000313" key="12">
    <source>
        <dbReference type="EMBL" id="BCO29692.1"/>
    </source>
</evidence>
<dbReference type="SMART" id="SM00387">
    <property type="entry name" value="HATPase_c"/>
    <property type="match status" value="1"/>
</dbReference>
<evidence type="ECO:0000313" key="13">
    <source>
        <dbReference type="Proteomes" id="UP000824366"/>
    </source>
</evidence>
<accession>A0ABM7MTI4</accession>
<dbReference type="Pfam" id="PF00512">
    <property type="entry name" value="HisKA"/>
    <property type="match status" value="1"/>
</dbReference>
<evidence type="ECO:0000256" key="5">
    <source>
        <dbReference type="ARBA" id="ARBA00022679"/>
    </source>
</evidence>
<evidence type="ECO:0000256" key="8">
    <source>
        <dbReference type="ARBA" id="ARBA00022989"/>
    </source>
</evidence>
<comment type="subcellular location">
    <subcellularLocation>
        <location evidence="2">Membrane</location>
    </subcellularLocation>
</comment>
<protein>
    <recommendedName>
        <fullName evidence="3">histidine kinase</fullName>
        <ecNumber evidence="3">2.7.13.3</ecNumber>
    </recommendedName>
</protein>
<evidence type="ECO:0000256" key="3">
    <source>
        <dbReference type="ARBA" id="ARBA00012438"/>
    </source>
</evidence>
<dbReference type="Gene3D" id="1.10.287.130">
    <property type="match status" value="1"/>
</dbReference>
<dbReference type="SUPFAM" id="SSF55874">
    <property type="entry name" value="ATPase domain of HSP90 chaperone/DNA topoisomerase II/histidine kinase"/>
    <property type="match status" value="1"/>
</dbReference>
<dbReference type="InterPro" id="IPR003661">
    <property type="entry name" value="HisK_dim/P_dom"/>
</dbReference>